<evidence type="ECO:0000256" key="1">
    <source>
        <dbReference type="SAM" id="MobiDB-lite"/>
    </source>
</evidence>
<feature type="compositionally biased region" description="Basic residues" evidence="1">
    <location>
        <begin position="18"/>
        <end position="29"/>
    </location>
</feature>
<dbReference type="AlphaFoldDB" id="D2V8U7"/>
<dbReference type="EMBL" id="GG738857">
    <property type="protein sequence ID" value="EFC46755.1"/>
    <property type="molecule type" value="Genomic_DNA"/>
</dbReference>
<feature type="compositionally biased region" description="Polar residues" evidence="1">
    <location>
        <begin position="8"/>
        <end position="17"/>
    </location>
</feature>
<reference evidence="2 3" key="1">
    <citation type="journal article" date="2010" name="Cell">
        <title>The genome of Naegleria gruberi illuminates early eukaryotic versatility.</title>
        <authorList>
            <person name="Fritz-Laylin L.K."/>
            <person name="Prochnik S.E."/>
            <person name="Ginger M.L."/>
            <person name="Dacks J.B."/>
            <person name="Carpenter M.L."/>
            <person name="Field M.C."/>
            <person name="Kuo A."/>
            <person name="Paredez A."/>
            <person name="Chapman J."/>
            <person name="Pham J."/>
            <person name="Shu S."/>
            <person name="Neupane R."/>
            <person name="Cipriano M."/>
            <person name="Mancuso J."/>
            <person name="Tu H."/>
            <person name="Salamov A."/>
            <person name="Lindquist E."/>
            <person name="Shapiro H."/>
            <person name="Lucas S."/>
            <person name="Grigoriev I.V."/>
            <person name="Cande W.Z."/>
            <person name="Fulton C."/>
            <person name="Rokhsar D.S."/>
            <person name="Dawson S.C."/>
        </authorList>
    </citation>
    <scope>NUCLEOTIDE SEQUENCE [LARGE SCALE GENOMIC DNA]</scope>
    <source>
        <strain evidence="2 3">NEG-M</strain>
    </source>
</reference>
<dbReference type="InParanoid" id="D2V8U7"/>
<feature type="compositionally biased region" description="Low complexity" evidence="1">
    <location>
        <begin position="295"/>
        <end position="306"/>
    </location>
</feature>
<evidence type="ECO:0000313" key="2">
    <source>
        <dbReference type="EMBL" id="EFC46755.1"/>
    </source>
</evidence>
<feature type="region of interest" description="Disordered" evidence="1">
    <location>
        <begin position="294"/>
        <end position="349"/>
    </location>
</feature>
<dbReference type="KEGG" id="ngr:NAEGRDRAFT_79038"/>
<feature type="region of interest" description="Disordered" evidence="1">
    <location>
        <begin position="195"/>
        <end position="226"/>
    </location>
</feature>
<sequence>MGNHHSTRNNPPNFHSSKNPKKQNNKQQRHSTGDCSATITTNSCKNVKVQATSLSAASVGQHHPLVKPLALNLLQQQQQQNVGSGDCKQSSSWQYQHLMREDSRRSTVTENEGSFSLGNNGRQLLVDFHASAKTPRHVRTIIDDEEDDNIEESFVMMRSGMIYSHDADNGEQCENPQASPSSVRTANIPIHSHIHTQLPTSPVSPHSDKKASSMPNLGVNSPSPKKKQALKLLAKIKNKFHHTNSERTSPTALQPSLSDSALSSRSAASCNNIQQQLSSSSLLKIDSHRSIQSYATTNSNNNSSATLVTNGQPNHKPLKMNEDGEYVDEDTYSNSSSESLDVSDSEHGDDEDYIEQFIQGTMVQTIDDSISYLKNSMRNQLA</sequence>
<dbReference type="VEuPathDB" id="AmoebaDB:NAEGRDRAFT_79038"/>
<proteinExistence type="predicted"/>
<dbReference type="GeneID" id="8860100"/>
<dbReference type="Proteomes" id="UP000006671">
    <property type="component" value="Unassembled WGS sequence"/>
</dbReference>
<gene>
    <name evidence="2" type="ORF">NAEGRDRAFT_79038</name>
</gene>
<accession>D2V8U7</accession>
<protein>
    <submittedName>
        <fullName evidence="2">Uncharacterized protein</fullName>
    </submittedName>
</protein>
<keyword evidence="3" id="KW-1185">Reference proteome</keyword>
<feature type="region of interest" description="Disordered" evidence="1">
    <location>
        <begin position="1"/>
        <end position="36"/>
    </location>
</feature>
<feature type="compositionally biased region" description="Polar residues" evidence="1">
    <location>
        <begin position="213"/>
        <end position="223"/>
    </location>
</feature>
<feature type="region of interest" description="Disordered" evidence="1">
    <location>
        <begin position="241"/>
        <end position="260"/>
    </location>
</feature>
<dbReference type="RefSeq" id="XP_002679499.1">
    <property type="nucleotide sequence ID" value="XM_002679453.1"/>
</dbReference>
<feature type="compositionally biased region" description="Polar residues" evidence="1">
    <location>
        <begin position="195"/>
        <end position="204"/>
    </location>
</feature>
<organism evidence="3">
    <name type="scientific">Naegleria gruberi</name>
    <name type="common">Amoeba</name>
    <dbReference type="NCBI Taxonomy" id="5762"/>
    <lineage>
        <taxon>Eukaryota</taxon>
        <taxon>Discoba</taxon>
        <taxon>Heterolobosea</taxon>
        <taxon>Tetramitia</taxon>
        <taxon>Eutetramitia</taxon>
        <taxon>Vahlkampfiidae</taxon>
        <taxon>Naegleria</taxon>
    </lineage>
</organism>
<evidence type="ECO:0000313" key="3">
    <source>
        <dbReference type="Proteomes" id="UP000006671"/>
    </source>
</evidence>
<name>D2V8U7_NAEGR</name>